<evidence type="ECO:0000256" key="1">
    <source>
        <dbReference type="SAM" id="Coils"/>
    </source>
</evidence>
<name>A0ABQ0NYX6_9PROT</name>
<dbReference type="InterPro" id="IPR040576">
    <property type="entry name" value="DLP_helical"/>
</dbReference>
<evidence type="ECO:0000313" key="4">
    <source>
        <dbReference type="EMBL" id="GBQ06954.1"/>
    </source>
</evidence>
<feature type="coiled-coil region" evidence="1">
    <location>
        <begin position="295"/>
        <end position="322"/>
    </location>
</feature>
<evidence type="ECO:0000313" key="5">
    <source>
        <dbReference type="Proteomes" id="UP001062901"/>
    </source>
</evidence>
<dbReference type="Gene3D" id="3.40.50.300">
    <property type="entry name" value="P-loop containing nucleotide triphosphate hydrolases"/>
    <property type="match status" value="1"/>
</dbReference>
<proteinExistence type="predicted"/>
<comment type="caution">
    <text evidence="4">The sequence shown here is derived from an EMBL/GenBank/DDBJ whole genome shotgun (WGS) entry which is preliminary data.</text>
</comment>
<accession>A0ABQ0NYX6</accession>
<keyword evidence="5" id="KW-1185">Reference proteome</keyword>
<dbReference type="SUPFAM" id="SSF52540">
    <property type="entry name" value="P-loop containing nucleoside triphosphate hydrolases"/>
    <property type="match status" value="1"/>
</dbReference>
<dbReference type="RefSeq" id="WP_264873469.1">
    <property type="nucleotide sequence ID" value="NZ_BAQD01000017.1"/>
</dbReference>
<feature type="domain" description="G" evidence="2">
    <location>
        <begin position="66"/>
        <end position="169"/>
    </location>
</feature>
<evidence type="ECO:0000259" key="3">
    <source>
        <dbReference type="Pfam" id="PF18709"/>
    </source>
</evidence>
<dbReference type="NCBIfam" id="NF041922">
    <property type="entry name" value="DLP_LeoA_gen"/>
    <property type="match status" value="1"/>
</dbReference>
<dbReference type="InterPro" id="IPR006073">
    <property type="entry name" value="GTP-bd"/>
</dbReference>
<dbReference type="Pfam" id="PF01926">
    <property type="entry name" value="MMR_HSR1"/>
    <property type="match status" value="1"/>
</dbReference>
<reference evidence="4" key="1">
    <citation type="submission" date="2013-04" db="EMBL/GenBank/DDBJ databases">
        <title>The genome sequencing project of 58 acetic acid bacteria.</title>
        <authorList>
            <person name="Okamoto-Kainuma A."/>
            <person name="Ishikawa M."/>
            <person name="Umino S."/>
            <person name="Koizumi Y."/>
            <person name="Shiwa Y."/>
            <person name="Yoshikawa H."/>
            <person name="Matsutani M."/>
            <person name="Matsushita K."/>
        </authorList>
    </citation>
    <scope>NUCLEOTIDE SEQUENCE</scope>
    <source>
        <strain evidence="4">DSM 15669</strain>
    </source>
</reference>
<dbReference type="Proteomes" id="UP001062901">
    <property type="component" value="Unassembled WGS sequence"/>
</dbReference>
<dbReference type="InterPro" id="IPR027417">
    <property type="entry name" value="P-loop_NTPase"/>
</dbReference>
<feature type="domain" description="Dynamin-like helical" evidence="3">
    <location>
        <begin position="219"/>
        <end position="341"/>
    </location>
</feature>
<gene>
    <name evidence="4" type="ORF">AA15669_1165</name>
</gene>
<keyword evidence="1" id="KW-0175">Coiled coil</keyword>
<dbReference type="Pfam" id="PF18709">
    <property type="entry name" value="DLP_helical"/>
    <property type="match status" value="1"/>
</dbReference>
<evidence type="ECO:0000259" key="2">
    <source>
        <dbReference type="Pfam" id="PF01926"/>
    </source>
</evidence>
<dbReference type="InterPro" id="IPR049678">
    <property type="entry name" value="LeoA-like"/>
</dbReference>
<dbReference type="EMBL" id="BAQD01000017">
    <property type="protein sequence ID" value="GBQ06954.1"/>
    <property type="molecule type" value="Genomic_DNA"/>
</dbReference>
<sequence>MTSTLTLSTLKENLSALKTFFADGETLGFTVPTYLPRKLSALLDKIDTLSTLLDRTNGKGEDGRVKVALVGGFSTGKTSIVASWLSKTKDDMKIGVGESSNEVTVYNPDDTYQIIDTPGLYGHKRDTVGDKEAYKNKTRRYVSEAHVLLYVLDPVNPIKDSHKDELNWLFRQLNMLPRTIFVLSRFDKECDVGDEEEYQERFRTKKDNILERLTQLIGLTAEEAASLPIVAVSAAPDDKPINDWLNGDQAKYEALSHMASLRNAIHAIVENQGGYDALRLKATTSTIRDILFKSLDFAKTQGQKLQEDYAQTEKDVSNALERYSQLPLDIQHDSDRLATQLEEKFINSVRQQMDIYRKKGMWSDSNDTVREKLETAVKGAFRGIARLGESDVKQFVERSYKRMRRIDQTFASIMQKNTLTTLEDFCPQIDQLTEKLAIDTDSGISGWGITGSLIGLFLGPIGWVGAAAGGLWSIRKLFDSSYQEQQQKDAIEAALKKIRPKLSKALHENLNAISTPLCSFCCKKEKELQTIATHINEKKKELTHTRDEIISFCEKNTSLSLNT</sequence>
<protein>
    <submittedName>
        <fullName evidence="4">Labile enterotoxin output A</fullName>
    </submittedName>
</protein>
<organism evidence="4 5">
    <name type="scientific">Saccharibacter floricola DSM 15669</name>
    <dbReference type="NCBI Taxonomy" id="1123227"/>
    <lineage>
        <taxon>Bacteria</taxon>
        <taxon>Pseudomonadati</taxon>
        <taxon>Pseudomonadota</taxon>
        <taxon>Alphaproteobacteria</taxon>
        <taxon>Acetobacterales</taxon>
        <taxon>Acetobacteraceae</taxon>
        <taxon>Saccharibacter</taxon>
    </lineage>
</organism>